<feature type="compositionally biased region" description="Low complexity" evidence="6">
    <location>
        <begin position="455"/>
        <end position="466"/>
    </location>
</feature>
<feature type="domain" description="EF-hand" evidence="7">
    <location>
        <begin position="91"/>
        <end position="126"/>
    </location>
</feature>
<keyword evidence="8" id="KW-1185">Reference proteome</keyword>
<evidence type="ECO:0000313" key="9">
    <source>
        <dbReference type="RefSeq" id="XP_067166533.1"/>
    </source>
</evidence>
<reference evidence="9" key="1">
    <citation type="submission" date="2025-08" db="UniProtKB">
        <authorList>
            <consortium name="RefSeq"/>
        </authorList>
    </citation>
    <scope>IDENTIFICATION</scope>
    <source>
        <tissue evidence="9">Blood</tissue>
    </source>
</reference>
<feature type="coiled-coil region" evidence="5">
    <location>
        <begin position="196"/>
        <end position="263"/>
    </location>
</feature>
<feature type="region of interest" description="Disordered" evidence="6">
    <location>
        <begin position="903"/>
        <end position="966"/>
    </location>
</feature>
<feature type="compositionally biased region" description="Low complexity" evidence="6">
    <location>
        <begin position="340"/>
        <end position="356"/>
    </location>
</feature>
<dbReference type="SMART" id="SM00175">
    <property type="entry name" value="RAB"/>
    <property type="match status" value="1"/>
</dbReference>
<evidence type="ECO:0000259" key="7">
    <source>
        <dbReference type="PROSITE" id="PS50222"/>
    </source>
</evidence>
<dbReference type="NCBIfam" id="TIGR00231">
    <property type="entry name" value="small_GTP"/>
    <property type="match status" value="1"/>
</dbReference>
<organism evidence="8 9">
    <name type="scientific">Apteryx mantelli</name>
    <name type="common">North Island brown kiwi</name>
    <dbReference type="NCBI Taxonomy" id="2696672"/>
    <lineage>
        <taxon>Eukaryota</taxon>
        <taxon>Metazoa</taxon>
        <taxon>Chordata</taxon>
        <taxon>Craniata</taxon>
        <taxon>Vertebrata</taxon>
        <taxon>Euteleostomi</taxon>
        <taxon>Archelosauria</taxon>
        <taxon>Archosauria</taxon>
        <taxon>Dinosauria</taxon>
        <taxon>Saurischia</taxon>
        <taxon>Theropoda</taxon>
        <taxon>Coelurosauria</taxon>
        <taxon>Aves</taxon>
        <taxon>Palaeognathae</taxon>
        <taxon>Apterygiformes</taxon>
        <taxon>Apterygidae</taxon>
        <taxon>Apteryx</taxon>
    </lineage>
</organism>
<feature type="region of interest" description="Disordered" evidence="6">
    <location>
        <begin position="441"/>
        <end position="674"/>
    </location>
</feature>
<dbReference type="Pfam" id="PF13499">
    <property type="entry name" value="EF-hand_7"/>
    <property type="match status" value="1"/>
</dbReference>
<dbReference type="PROSITE" id="PS00018">
    <property type="entry name" value="EF_HAND_1"/>
    <property type="match status" value="1"/>
</dbReference>
<feature type="compositionally biased region" description="Low complexity" evidence="6">
    <location>
        <begin position="30"/>
        <end position="43"/>
    </location>
</feature>
<keyword evidence="1" id="KW-0479">Metal-binding</keyword>
<dbReference type="InterPro" id="IPR018247">
    <property type="entry name" value="EF_Hand_1_Ca_BS"/>
</dbReference>
<keyword evidence="3" id="KW-0106">Calcium</keyword>
<dbReference type="SMART" id="SM00176">
    <property type="entry name" value="RAN"/>
    <property type="match status" value="1"/>
</dbReference>
<dbReference type="RefSeq" id="XP_067166533.1">
    <property type="nucleotide sequence ID" value="XM_067310432.1"/>
</dbReference>
<dbReference type="SUPFAM" id="SSF47473">
    <property type="entry name" value="EF-hand"/>
    <property type="match status" value="1"/>
</dbReference>
<dbReference type="Pfam" id="PF00071">
    <property type="entry name" value="Ras"/>
    <property type="match status" value="1"/>
</dbReference>
<evidence type="ECO:0000256" key="1">
    <source>
        <dbReference type="ARBA" id="ARBA00022723"/>
    </source>
</evidence>
<evidence type="ECO:0000256" key="6">
    <source>
        <dbReference type="SAM" id="MobiDB-lite"/>
    </source>
</evidence>
<feature type="region of interest" description="Disordered" evidence="6">
    <location>
        <begin position="332"/>
        <end position="373"/>
    </location>
</feature>
<dbReference type="SMART" id="SM00054">
    <property type="entry name" value="EFh"/>
    <property type="match status" value="2"/>
</dbReference>
<dbReference type="SMART" id="SM00174">
    <property type="entry name" value="RHO"/>
    <property type="match status" value="1"/>
</dbReference>
<dbReference type="Proteomes" id="UP001652627">
    <property type="component" value="Chromosome 25"/>
</dbReference>
<protein>
    <submittedName>
        <fullName evidence="9">Ras-related protein Rab-44</fullName>
    </submittedName>
</protein>
<feature type="compositionally biased region" description="Basic and acidic residues" evidence="6">
    <location>
        <begin position="524"/>
        <end position="535"/>
    </location>
</feature>
<dbReference type="InterPro" id="IPR050227">
    <property type="entry name" value="Rab"/>
</dbReference>
<feature type="compositionally biased region" description="Basic residues" evidence="6">
    <location>
        <begin position="7"/>
        <end position="20"/>
    </location>
</feature>
<evidence type="ECO:0000256" key="2">
    <source>
        <dbReference type="ARBA" id="ARBA00022741"/>
    </source>
</evidence>
<evidence type="ECO:0000256" key="5">
    <source>
        <dbReference type="SAM" id="Coils"/>
    </source>
</evidence>
<dbReference type="InterPro" id="IPR002048">
    <property type="entry name" value="EF_hand_dom"/>
</dbReference>
<dbReference type="SMART" id="SM00173">
    <property type="entry name" value="RAS"/>
    <property type="match status" value="1"/>
</dbReference>
<dbReference type="Gene3D" id="1.10.238.10">
    <property type="entry name" value="EF-hand"/>
    <property type="match status" value="1"/>
</dbReference>
<dbReference type="Gene3D" id="3.40.50.300">
    <property type="entry name" value="P-loop containing nucleotide triphosphate hydrolases"/>
    <property type="match status" value="1"/>
</dbReference>
<feature type="compositionally biased region" description="Basic and acidic residues" evidence="6">
    <location>
        <begin position="832"/>
        <end position="849"/>
    </location>
</feature>
<evidence type="ECO:0000256" key="4">
    <source>
        <dbReference type="ARBA" id="ARBA00023134"/>
    </source>
</evidence>
<feature type="compositionally biased region" description="Polar residues" evidence="6">
    <location>
        <begin position="777"/>
        <end position="787"/>
    </location>
</feature>
<dbReference type="InterPro" id="IPR027417">
    <property type="entry name" value="P-loop_NTPase"/>
</dbReference>
<evidence type="ECO:0000256" key="3">
    <source>
        <dbReference type="ARBA" id="ARBA00022837"/>
    </source>
</evidence>
<dbReference type="PANTHER" id="PTHR47977">
    <property type="entry name" value="RAS-RELATED PROTEIN RAB"/>
    <property type="match status" value="1"/>
</dbReference>
<keyword evidence="2" id="KW-0547">Nucleotide-binding</keyword>
<evidence type="ECO:0000313" key="8">
    <source>
        <dbReference type="Proteomes" id="UP001652627"/>
    </source>
</evidence>
<feature type="compositionally biased region" description="Low complexity" evidence="6">
    <location>
        <begin position="573"/>
        <end position="588"/>
    </location>
</feature>
<sequence>MAERRAGAKGRRLGSSRRKQLREASGGGDDATAVAAASSSVPGPEEESPWAADVAQKVQDFFRACDREQKGFVTRADLQVGSRDAPGDFPCSGEELELVFDGLDTDGNGRLTAEELAAGLRQFLSSQRATRDHRRRKTASRRDRLAPGGPSLEEADSEERKRFAAFVDQLGTDNSFADQEIWQLWVKLRQDEPQLLGNLEDFLAKMRRRIQEAKSEKEALEVILNKRVAEHNREVQQLCEALEQQMRQEMQQLEQESEARSHQHSTELWRALDARESEVQRLVSAQTELETWCRSLRSTREATSTENRRLEQSNRELEERLQRIHLQLRETQGRLRDARAAAAPGAGDGPTAELPSEMPPSPQMSPEKSEKYRSEMRISFGSQSGERPPKSGHHVVWEKVPAEITISGPLPRVISIEEDPFPEFLKEERFSDQSSLLREMNDAIAALSKEQKSQGPGDPVPAGDVPLRLREDATTHSAAPGAPQETLASLHGREPLQGDLLQEGPAQAALGARDVTPAGASESAGHRTAQERGGEQGENPGRAGQGPEDPRRIFFVQGQGTATAEQMLEEAEGLQGAQGESAEAGAQAEVEEAGLTQEKTGREAAQPPGDAEKAALTQGENSEADPGPVEPQELELALGGRFTAEVAAPAGDAAQGERMQPASEGAELGDGADSCVWRSEKLELELGEHLDPEVQSLGEAGRAGVVPGESAGAGLQPPAAGRAVEAGQAGSGDADGLDVSQTPQLAPAEGAAWPSEARTPGATQGHVLDAGRPLAQAQVQEVKQGESSDAAMQPSAEAAEGEVARSAEAELQPSDLQRLGVSGQEQVSTQADKVRPDVAPEQLLPKEKPLWVMETEQIAAERAEPPKEEVPPGSTLYASVRRKEHAGSDLAGTLLGDSLLRDVANSGVQPPGRLSEEPRNGLDVGQWDGKQDIGLKTSQEAKPSPEDPGAASADGAGTAPRGSAETWTDPDHLYNVLFVGDSHVGKTSFLYRLHANSFNPHLTATVGLDYQIKNLVVDDKLFALRLWDSAGQERYHSITKQFFRKADGVVLMYDITSEYSFADVRYWLSCIQEGAEDGVAILLLGNKTDCAAERRVPTKEGERLAQEHQLTFYECSAASGHNVSESMVSLIRLLKIREDRLKTKVEEEPKPARKKRGCC</sequence>
<proteinExistence type="predicted"/>
<feature type="region of interest" description="Disordered" evidence="6">
    <location>
        <begin position="127"/>
        <end position="158"/>
    </location>
</feature>
<dbReference type="CDD" id="cd00154">
    <property type="entry name" value="Rab"/>
    <property type="match status" value="1"/>
</dbReference>
<name>A0ABM4FNK3_9AVES</name>
<dbReference type="SUPFAM" id="SSF52540">
    <property type="entry name" value="P-loop containing nucleoside triphosphate hydrolases"/>
    <property type="match status" value="1"/>
</dbReference>
<dbReference type="PROSITE" id="PS51419">
    <property type="entry name" value="RAB"/>
    <property type="match status" value="1"/>
</dbReference>
<dbReference type="GeneID" id="136994176"/>
<keyword evidence="5" id="KW-0175">Coiled coil</keyword>
<dbReference type="InterPro" id="IPR005225">
    <property type="entry name" value="Small_GTP-bd"/>
</dbReference>
<dbReference type="PROSITE" id="PS51421">
    <property type="entry name" value="RAS"/>
    <property type="match status" value="1"/>
</dbReference>
<feature type="region of interest" description="Disordered" evidence="6">
    <location>
        <begin position="1"/>
        <end position="51"/>
    </location>
</feature>
<dbReference type="PROSITE" id="PS50222">
    <property type="entry name" value="EF_HAND_2"/>
    <property type="match status" value="1"/>
</dbReference>
<dbReference type="PRINTS" id="PR00449">
    <property type="entry name" value="RASTRNSFRMNG"/>
</dbReference>
<dbReference type="InterPro" id="IPR011992">
    <property type="entry name" value="EF-hand-dom_pair"/>
</dbReference>
<gene>
    <name evidence="9" type="primary">RAB44</name>
</gene>
<dbReference type="InterPro" id="IPR001806">
    <property type="entry name" value="Small_GTPase"/>
</dbReference>
<accession>A0ABM4FNK3</accession>
<feature type="region of interest" description="Disordered" evidence="6">
    <location>
        <begin position="697"/>
        <end position="850"/>
    </location>
</feature>
<keyword evidence="4" id="KW-0342">GTP-binding</keyword>